<reference evidence="3 10" key="1">
    <citation type="journal article" date="2018" name="Genome Biol.">
        <title>SKESA: strategic k-mer extension for scrupulous assemblies.</title>
        <authorList>
            <person name="Souvorov A."/>
            <person name="Agarwala R."/>
            <person name="Lipman D.J."/>
        </authorList>
    </citation>
    <scope>NUCLEOTIDE SEQUENCE [LARGE SCALE GENOMIC DNA]</scope>
    <source>
        <strain evidence="3 10">TW14994</strain>
    </source>
</reference>
<dbReference type="EMBL" id="ABONVU020000005">
    <property type="protein sequence ID" value="EMJ5253730.1"/>
    <property type="molecule type" value="Genomic_DNA"/>
</dbReference>
<gene>
    <name evidence="5" type="ORF">EPS76_09305</name>
    <name evidence="1" type="ORF">GAJ12_09315</name>
    <name evidence="4" type="ORF">GP965_22820</name>
    <name evidence="3" type="ORF">HKA49_002622</name>
    <name evidence="6" type="ORF">OGM49_08120</name>
    <name evidence="2" type="ORF">R8O40_001939</name>
</gene>
<accession>A0A0C5EKX3</accession>
<dbReference type="RefSeq" id="WP_000211282.1">
    <property type="nucleotide sequence ID" value="NZ_AP022044.1"/>
</dbReference>
<dbReference type="Pfam" id="PF10784">
    <property type="entry name" value="Plasmid_stab_B"/>
    <property type="match status" value="1"/>
</dbReference>
<dbReference type="InterPro" id="IPR019720">
    <property type="entry name" value="Plasmid_stability_protein_StbB"/>
</dbReference>
<organism evidence="5 7">
    <name type="scientific">Escherichia coli</name>
    <dbReference type="NCBI Taxonomy" id="562"/>
    <lineage>
        <taxon>Bacteria</taxon>
        <taxon>Pseudomonadati</taxon>
        <taxon>Pseudomonadota</taxon>
        <taxon>Gammaproteobacteria</taxon>
        <taxon>Enterobacterales</taxon>
        <taxon>Enterobacteriaceae</taxon>
        <taxon>Escherichia</taxon>
    </lineage>
</organism>
<evidence type="ECO:0000313" key="1">
    <source>
        <dbReference type="EMBL" id="EFH6165242.1"/>
    </source>
</evidence>
<evidence type="ECO:0000313" key="8">
    <source>
        <dbReference type="Proteomes" id="UP000462410"/>
    </source>
</evidence>
<proteinExistence type="predicted"/>
<protein>
    <submittedName>
        <fullName evidence="5">Peptide transporter</fullName>
    </submittedName>
    <submittedName>
        <fullName evidence="2">Plasmid partitioning/stability family protein</fullName>
    </submittedName>
</protein>
<reference evidence="5 7" key="2">
    <citation type="submission" date="2019-01" db="EMBL/GenBank/DDBJ databases">
        <title>Genomic analysis of febrile catheter-associated UTI E. coli isolates.</title>
        <authorList>
            <person name="Potter R."/>
            <person name="Zou Z."/>
            <person name="Henderson J."/>
            <person name="Dantas G."/>
        </authorList>
    </citation>
    <scope>NUCLEOTIDE SEQUENCE [LARGE SCALE GENOMIC DNA]</scope>
    <source>
        <strain evidence="5 7">29_CAASB</strain>
    </source>
</reference>
<sequence length="104" mass="11939">MTTPTRRISFYLKPAAVKSEQEACNYLDSLPASERSRAQRAAFLAGLALIKRNPAFAYWMAEWPEDNLPFNTVSIKETYQDNQPSGVECNFYKIKKNIQTLFPE</sequence>
<dbReference type="EMBL" id="DABFUC010000011">
    <property type="protein sequence ID" value="HAI8958462.1"/>
    <property type="molecule type" value="Genomic_DNA"/>
</dbReference>
<reference evidence="3" key="5">
    <citation type="submission" date="2020-04" db="EMBL/GenBank/DDBJ databases">
        <authorList>
            <consortium name="NCBI Pathogen Detection Project"/>
        </authorList>
    </citation>
    <scope>NUCLEOTIDE SEQUENCE</scope>
    <source>
        <strain evidence="3">TW14994</strain>
    </source>
</reference>
<name>A0A0C5EKX3_ECOLX</name>
<dbReference type="EMBL" id="CP107128">
    <property type="protein sequence ID" value="WLM97441.1"/>
    <property type="molecule type" value="Genomic_DNA"/>
</dbReference>
<dbReference type="Proteomes" id="UP000288730">
    <property type="component" value="Unassembled WGS sequence"/>
</dbReference>
<dbReference type="Proteomes" id="UP001180189">
    <property type="component" value="Chromosome"/>
</dbReference>
<dbReference type="InterPro" id="IPR038307">
    <property type="entry name" value="StbB_sf"/>
</dbReference>
<reference evidence="2" key="7">
    <citation type="submission" date="2024-02" db="EMBL/GenBank/DDBJ databases">
        <authorList>
            <consortium name="Clinical and Environmental Microbiology Branch: Whole genome sequencing antimicrobial resistance pathogens in the healthcare setting"/>
        </authorList>
    </citation>
    <scope>NUCLEOTIDE SEQUENCE</scope>
    <source>
        <strain evidence="2">1924188</strain>
    </source>
</reference>
<dbReference type="AlphaFoldDB" id="A0A0C5EKX3"/>
<evidence type="ECO:0000313" key="6">
    <source>
        <dbReference type="EMBL" id="WLM97441.1"/>
    </source>
</evidence>
<evidence type="ECO:0000313" key="5">
    <source>
        <dbReference type="EMBL" id="RXD16690.1"/>
    </source>
</evidence>
<reference evidence="1 9" key="4">
    <citation type="submission" date="2019-12" db="EMBL/GenBank/DDBJ databases">
        <authorList>
            <consortium name="NARMS: The National Antimicrobial Resistance Monitoring System"/>
        </authorList>
    </citation>
    <scope>NUCLEOTIDE SEQUENCE [LARGE SCALE GENOMIC DNA]</scope>
    <source>
        <strain evidence="1 9">CVM N19EC0596</strain>
    </source>
</reference>
<evidence type="ECO:0000313" key="2">
    <source>
        <dbReference type="EMBL" id="EMJ5253730.1"/>
    </source>
</evidence>
<dbReference type="Proteomes" id="UP001285616">
    <property type="component" value="Unassembled WGS sequence"/>
</dbReference>
<evidence type="ECO:0000313" key="4">
    <source>
        <dbReference type="EMBL" id="MWT23718.1"/>
    </source>
</evidence>
<evidence type="ECO:0000313" key="9">
    <source>
        <dbReference type="Proteomes" id="UP000537181"/>
    </source>
</evidence>
<dbReference type="GeneID" id="83572524"/>
<dbReference type="EMBL" id="WTRC01000566">
    <property type="protein sequence ID" value="MWT23718.1"/>
    <property type="molecule type" value="Genomic_DNA"/>
</dbReference>
<evidence type="ECO:0000313" key="7">
    <source>
        <dbReference type="Proteomes" id="UP000288730"/>
    </source>
</evidence>
<reference evidence="6" key="6">
    <citation type="journal article" date="2023" name="Microorganisms">
        <title>Comparative Genomic Analysis of ST131 Subclade C2 of ESBL-Producing E. coli Isolates from Patients with Recurrent and Sporadic Urinary Tract Infections.</title>
        <authorList>
            <person name="Jaen-Luchoro D."/>
            <person name="Kahnamouei A."/>
            <person name="Yazdanshenas S."/>
            <person name="Lindblom A."/>
            <person name="Samuelsson E."/>
            <person name="Ahren C."/>
            <person name="Karami N."/>
        </authorList>
    </citation>
    <scope>NUCLEOTIDE SEQUENCE</scope>
    <source>
        <strain evidence="6">S7</strain>
    </source>
</reference>
<evidence type="ECO:0000313" key="10">
    <source>
        <dbReference type="Proteomes" id="UP000842385"/>
    </source>
</evidence>
<dbReference type="EMBL" id="AASWKX010000008">
    <property type="protein sequence ID" value="EFH6165242.1"/>
    <property type="molecule type" value="Genomic_DNA"/>
</dbReference>
<reference evidence="4 8" key="3">
    <citation type="submission" date="2019-12" db="EMBL/GenBank/DDBJ databases">
        <title>Enteriobacteria Tanzani isolates_8377-8380.</title>
        <authorList>
            <person name="Subbiah M."/>
            <person name="Call D."/>
        </authorList>
    </citation>
    <scope>NUCLEOTIDE SEQUENCE [LARGE SCALE GENOMIC DNA]</scope>
    <source>
        <strain evidence="4 8">8378wH8</strain>
    </source>
</reference>
<dbReference type="Proteomes" id="UP000537181">
    <property type="component" value="Unassembled WGS sequence"/>
</dbReference>
<dbReference type="EMBL" id="SCJN01000055">
    <property type="protein sequence ID" value="RXD16690.1"/>
    <property type="molecule type" value="Genomic_DNA"/>
</dbReference>
<dbReference type="Proteomes" id="UP000842385">
    <property type="component" value="Unassembled WGS sequence"/>
</dbReference>
<evidence type="ECO:0000313" key="3">
    <source>
        <dbReference type="EMBL" id="HAI8958462.1"/>
    </source>
</evidence>
<dbReference type="Gene3D" id="6.10.290.20">
    <property type="match status" value="1"/>
</dbReference>
<dbReference type="Proteomes" id="UP000462410">
    <property type="component" value="Unassembled WGS sequence"/>
</dbReference>